<evidence type="ECO:0000313" key="2">
    <source>
        <dbReference type="Proteomes" id="UP000838756"/>
    </source>
</evidence>
<dbReference type="Proteomes" id="UP000838756">
    <property type="component" value="Unassembled WGS sequence"/>
</dbReference>
<dbReference type="AlphaFoldDB" id="A0A8S4QG18"/>
<sequence>MRTRTKGAVFSRKLTGVWSQTPPLGSWEFRGRCDVPSAKVRDWMPHVMSWGINSSMLLHDLMCAVRYICSNTL</sequence>
<dbReference type="EMBL" id="CAKXAJ010007256">
    <property type="protein sequence ID" value="CAH2210335.1"/>
    <property type="molecule type" value="Genomic_DNA"/>
</dbReference>
<keyword evidence="2" id="KW-1185">Reference proteome</keyword>
<accession>A0A8S4QG18</accession>
<evidence type="ECO:0000313" key="1">
    <source>
        <dbReference type="EMBL" id="CAH2210335.1"/>
    </source>
</evidence>
<protein>
    <submittedName>
        <fullName evidence="1">Jg18034 protein</fullName>
    </submittedName>
</protein>
<gene>
    <name evidence="1" type="primary">jg18034</name>
    <name evidence="1" type="ORF">PAEG_LOCUS2245</name>
</gene>
<organism evidence="1 2">
    <name type="scientific">Pararge aegeria aegeria</name>
    <dbReference type="NCBI Taxonomy" id="348720"/>
    <lineage>
        <taxon>Eukaryota</taxon>
        <taxon>Metazoa</taxon>
        <taxon>Ecdysozoa</taxon>
        <taxon>Arthropoda</taxon>
        <taxon>Hexapoda</taxon>
        <taxon>Insecta</taxon>
        <taxon>Pterygota</taxon>
        <taxon>Neoptera</taxon>
        <taxon>Endopterygota</taxon>
        <taxon>Lepidoptera</taxon>
        <taxon>Glossata</taxon>
        <taxon>Ditrysia</taxon>
        <taxon>Papilionoidea</taxon>
        <taxon>Nymphalidae</taxon>
        <taxon>Satyrinae</taxon>
        <taxon>Satyrini</taxon>
        <taxon>Parargina</taxon>
        <taxon>Pararge</taxon>
    </lineage>
</organism>
<reference evidence="1" key="1">
    <citation type="submission" date="2022-03" db="EMBL/GenBank/DDBJ databases">
        <authorList>
            <person name="Lindestad O."/>
        </authorList>
    </citation>
    <scope>NUCLEOTIDE SEQUENCE</scope>
</reference>
<proteinExistence type="predicted"/>
<name>A0A8S4QG18_9NEOP</name>
<comment type="caution">
    <text evidence="1">The sequence shown here is derived from an EMBL/GenBank/DDBJ whole genome shotgun (WGS) entry which is preliminary data.</text>
</comment>